<proteinExistence type="predicted"/>
<accession>A0ACB8C314</accession>
<reference evidence="1" key="1">
    <citation type="submission" date="2020-05" db="EMBL/GenBank/DDBJ databases">
        <title>Large-scale comparative analyses of tick genomes elucidate their genetic diversity and vector capacities.</title>
        <authorList>
            <person name="Jia N."/>
            <person name="Wang J."/>
            <person name="Shi W."/>
            <person name="Du L."/>
            <person name="Sun Y."/>
            <person name="Zhan W."/>
            <person name="Jiang J."/>
            <person name="Wang Q."/>
            <person name="Zhang B."/>
            <person name="Ji P."/>
            <person name="Sakyi L.B."/>
            <person name="Cui X."/>
            <person name="Yuan T."/>
            <person name="Jiang B."/>
            <person name="Yang W."/>
            <person name="Lam T.T.-Y."/>
            <person name="Chang Q."/>
            <person name="Ding S."/>
            <person name="Wang X."/>
            <person name="Zhu J."/>
            <person name="Ruan X."/>
            <person name="Zhao L."/>
            <person name="Wei J."/>
            <person name="Que T."/>
            <person name="Du C."/>
            <person name="Cheng J."/>
            <person name="Dai P."/>
            <person name="Han X."/>
            <person name="Huang E."/>
            <person name="Gao Y."/>
            <person name="Liu J."/>
            <person name="Shao H."/>
            <person name="Ye R."/>
            <person name="Li L."/>
            <person name="Wei W."/>
            <person name="Wang X."/>
            <person name="Wang C."/>
            <person name="Yang T."/>
            <person name="Huo Q."/>
            <person name="Li W."/>
            <person name="Guo W."/>
            <person name="Chen H."/>
            <person name="Zhou L."/>
            <person name="Ni X."/>
            <person name="Tian J."/>
            <person name="Zhou Y."/>
            <person name="Sheng Y."/>
            <person name="Liu T."/>
            <person name="Pan Y."/>
            <person name="Xia L."/>
            <person name="Li J."/>
            <person name="Zhao F."/>
            <person name="Cao W."/>
        </authorList>
    </citation>
    <scope>NUCLEOTIDE SEQUENCE</scope>
    <source>
        <strain evidence="1">Dsil-2018</strain>
    </source>
</reference>
<gene>
    <name evidence="1" type="ORF">HPB49_010841</name>
</gene>
<keyword evidence="2" id="KW-1185">Reference proteome</keyword>
<evidence type="ECO:0000313" key="2">
    <source>
        <dbReference type="Proteomes" id="UP000821865"/>
    </source>
</evidence>
<name>A0ACB8C314_DERSI</name>
<sequence length="150" mass="16829">MTIKRSTIVALQETLASTTSLTGYREVPGQPGGRGICTLIDKKVTYLSYDLKLASCKVEHVMVEILLNPPPHNQRSNSVFVLNAYSNPKHWRQQFKTLLEKALELAGPRPFVIVGDFSAPHGLWGYLYESSKGRDLWQDANELDLTLITN</sequence>
<organism evidence="1 2">
    <name type="scientific">Dermacentor silvarum</name>
    <name type="common">Tick</name>
    <dbReference type="NCBI Taxonomy" id="543639"/>
    <lineage>
        <taxon>Eukaryota</taxon>
        <taxon>Metazoa</taxon>
        <taxon>Ecdysozoa</taxon>
        <taxon>Arthropoda</taxon>
        <taxon>Chelicerata</taxon>
        <taxon>Arachnida</taxon>
        <taxon>Acari</taxon>
        <taxon>Parasitiformes</taxon>
        <taxon>Ixodida</taxon>
        <taxon>Ixodoidea</taxon>
        <taxon>Ixodidae</taxon>
        <taxon>Rhipicephalinae</taxon>
        <taxon>Dermacentor</taxon>
    </lineage>
</organism>
<comment type="caution">
    <text evidence="1">The sequence shown here is derived from an EMBL/GenBank/DDBJ whole genome shotgun (WGS) entry which is preliminary data.</text>
</comment>
<dbReference type="Proteomes" id="UP000821865">
    <property type="component" value="Chromosome 9"/>
</dbReference>
<evidence type="ECO:0000313" key="1">
    <source>
        <dbReference type="EMBL" id="KAH7933247.1"/>
    </source>
</evidence>
<protein>
    <submittedName>
        <fullName evidence="1">Uncharacterized protein</fullName>
    </submittedName>
</protein>
<dbReference type="EMBL" id="CM023478">
    <property type="protein sequence ID" value="KAH7933247.1"/>
    <property type="molecule type" value="Genomic_DNA"/>
</dbReference>